<dbReference type="AlphaFoldDB" id="A0A834FJ80"/>
<accession>A0A834FJ80</accession>
<gene>
    <name evidence="2" type="ORF">FQA47_002665</name>
</gene>
<evidence type="ECO:0000313" key="3">
    <source>
        <dbReference type="Proteomes" id="UP000646548"/>
    </source>
</evidence>
<dbReference type="Proteomes" id="UP000646548">
    <property type="component" value="Unassembled WGS sequence"/>
</dbReference>
<dbReference type="EMBL" id="WKFB01000120">
    <property type="protein sequence ID" value="KAF6735081.1"/>
    <property type="molecule type" value="Genomic_DNA"/>
</dbReference>
<organism evidence="2 3">
    <name type="scientific">Oryzias melastigma</name>
    <name type="common">Marine medaka</name>
    <dbReference type="NCBI Taxonomy" id="30732"/>
    <lineage>
        <taxon>Eukaryota</taxon>
        <taxon>Metazoa</taxon>
        <taxon>Chordata</taxon>
        <taxon>Craniata</taxon>
        <taxon>Vertebrata</taxon>
        <taxon>Euteleostomi</taxon>
        <taxon>Actinopterygii</taxon>
        <taxon>Neopterygii</taxon>
        <taxon>Teleostei</taxon>
        <taxon>Neoteleostei</taxon>
        <taxon>Acanthomorphata</taxon>
        <taxon>Ovalentaria</taxon>
        <taxon>Atherinomorphae</taxon>
        <taxon>Beloniformes</taxon>
        <taxon>Adrianichthyidae</taxon>
        <taxon>Oryziinae</taxon>
        <taxon>Oryzias</taxon>
    </lineage>
</organism>
<feature type="compositionally biased region" description="Polar residues" evidence="1">
    <location>
        <begin position="10"/>
        <end position="23"/>
    </location>
</feature>
<protein>
    <submittedName>
        <fullName evidence="2">Uncharacterized protein</fullName>
    </submittedName>
</protein>
<evidence type="ECO:0000313" key="2">
    <source>
        <dbReference type="EMBL" id="KAF6735081.1"/>
    </source>
</evidence>
<feature type="region of interest" description="Disordered" evidence="1">
    <location>
        <begin position="1"/>
        <end position="36"/>
    </location>
</feature>
<comment type="caution">
    <text evidence="2">The sequence shown here is derived from an EMBL/GenBank/DDBJ whole genome shotgun (WGS) entry which is preliminary data.</text>
</comment>
<sequence>MVSGGHQTAKKQTLNPTMSNVMPNDNGAKRTKCAGKNTLPKYSSSLEVTHLQKMSFFLSLLHKLILKFFQIKLYRNTHNPSPTTMARPVAKAMAEQGPPGENILQRSTLLQVI</sequence>
<name>A0A834FJ80_ORYME</name>
<evidence type="ECO:0000256" key="1">
    <source>
        <dbReference type="SAM" id="MobiDB-lite"/>
    </source>
</evidence>
<proteinExistence type="predicted"/>
<reference evidence="2" key="1">
    <citation type="journal article" name="BMC Genomics">
        <title>Long-read sequencing and de novo genome assembly of marine medaka (Oryzias melastigma).</title>
        <authorList>
            <person name="Liang P."/>
            <person name="Saqib H.S.A."/>
            <person name="Ni X."/>
            <person name="Shen Y."/>
        </authorList>
    </citation>
    <scope>NUCLEOTIDE SEQUENCE</scope>
    <source>
        <strain evidence="2">Bigg-433</strain>
    </source>
</reference>